<gene>
    <name evidence="3" type="ORF">I6I10_00360</name>
    <name evidence="4" type="ORF">I6J21_02685</name>
</gene>
<dbReference type="GO" id="GO:0019843">
    <property type="term" value="F:rRNA binding"/>
    <property type="evidence" value="ECO:0007669"/>
    <property type="project" value="TreeGrafter"/>
</dbReference>
<reference evidence="3 5" key="1">
    <citation type="submission" date="2020-12" db="EMBL/GenBank/DDBJ databases">
        <title>FDA dAtabase for Regulatory Grade micrObial Sequences (FDA-ARGOS): Supporting development and validation of Infectious Disease Dx tests.</title>
        <authorList>
            <person name="Sproer C."/>
            <person name="Gronow S."/>
            <person name="Severitt S."/>
            <person name="Schroder I."/>
            <person name="Tallon L."/>
            <person name="Sadzewicz L."/>
            <person name="Zhao X."/>
            <person name="Boylan J."/>
            <person name="Ott S."/>
            <person name="Bowen H."/>
            <person name="Vavikolanu K."/>
            <person name="Mehta A."/>
            <person name="Aluvathingal J."/>
            <person name="Nadendla S."/>
            <person name="Lowell S."/>
            <person name="Myers T."/>
            <person name="Yan Y."/>
            <person name="Sichtig H."/>
        </authorList>
    </citation>
    <scope>NUCLEOTIDE SEQUENCE [LARGE SCALE GENOMIC DNA]</scope>
    <source>
        <strain evidence="3 5">FDAARGOS_1053</strain>
        <strain evidence="4">FDAARGOS_1191</strain>
    </source>
</reference>
<evidence type="ECO:0000256" key="1">
    <source>
        <dbReference type="SAM" id="Phobius"/>
    </source>
</evidence>
<protein>
    <submittedName>
        <fullName evidence="3">50S ribosome-binding GTPase</fullName>
    </submittedName>
</protein>
<keyword evidence="1" id="KW-1133">Transmembrane helix</keyword>
<feature type="transmembrane region" description="Helical" evidence="1">
    <location>
        <begin position="455"/>
        <end position="475"/>
    </location>
</feature>
<dbReference type="GO" id="GO:0000028">
    <property type="term" value="P:ribosomal small subunit assembly"/>
    <property type="evidence" value="ECO:0007669"/>
    <property type="project" value="TreeGrafter"/>
</dbReference>
<evidence type="ECO:0000313" key="5">
    <source>
        <dbReference type="Proteomes" id="UP000596145"/>
    </source>
</evidence>
<dbReference type="InterPro" id="IPR027417">
    <property type="entry name" value="P-loop_NTPase"/>
</dbReference>
<dbReference type="EMBL" id="CP069534">
    <property type="protein sequence ID" value="QRP71080.1"/>
    <property type="molecule type" value="Genomic_DNA"/>
</dbReference>
<dbReference type="GO" id="GO:0005525">
    <property type="term" value="F:GTP binding"/>
    <property type="evidence" value="ECO:0007669"/>
    <property type="project" value="InterPro"/>
</dbReference>
<keyword evidence="1" id="KW-0472">Membrane</keyword>
<dbReference type="OrthoDB" id="207675at2"/>
<dbReference type="PANTHER" id="PTHR42698">
    <property type="entry name" value="GTPASE ERA"/>
    <property type="match status" value="1"/>
</dbReference>
<sequence>MNDNALDTIVRLRDGLKGVGFSTDPESKRETEAIIDQINDYILPRLKNVDAPLLAVIGGSTGSGKSTLVNALVGRRVSRSGVIRPTTRQPVLVSNPADAEWFDSPHVLPGLAREHGDPDQNPEATSLRTVVADSLTPGLALLDAPDFDSIDDRNRALATQLLAAADLWIFVTTPARYADQLVWNFLHDAAGRNLQVIVVLNKVEEDSGDSVPNDLRRMMDEAQLHDAELIVIPDAGHVEELLPHEYVSELSDRLATLAADAAARREMAGKTLLGAVGKLEERVGAIAHVKQQQETFAEQLNEGIADNYEAATRQVLNATSDGQLLRKEVLNRWQDFVGTSDVFRTVERLYAQALDRIGRFFSGKPEPVREVETEIEEGLHAVIVDAAETGATRSWGYIGSNAPILREGTDPSLAHASRDIGDRASSLVREWQGELMRNIEDSAGDKRMKARIMSFGINAATVALMLVVFAGTAGLTGGEVAIAGGSAVVGQKLLETIFGEDAVRRMANNARQSLNERVNKLFADEAERYYQLTDHLGDGTPAATLTELASDAVSHVHNQAKGNK</sequence>
<dbReference type="AlphaFoldDB" id="A0A7T4EFI7"/>
<dbReference type="RefSeq" id="WP_005390521.1">
    <property type="nucleotide sequence ID" value="NZ_CP066007.1"/>
</dbReference>
<dbReference type="InterPro" id="IPR045063">
    <property type="entry name" value="Dynamin_N"/>
</dbReference>
<evidence type="ECO:0000313" key="4">
    <source>
        <dbReference type="EMBL" id="QRP71080.1"/>
    </source>
</evidence>
<dbReference type="EMBL" id="CP066007">
    <property type="protein sequence ID" value="QQB46451.1"/>
    <property type="molecule type" value="Genomic_DNA"/>
</dbReference>
<proteinExistence type="predicted"/>
<dbReference type="GeneID" id="92759245"/>
<dbReference type="InterPro" id="IPR005662">
    <property type="entry name" value="GTPase_Era-like"/>
</dbReference>
<dbReference type="Gene3D" id="3.40.50.300">
    <property type="entry name" value="P-loop containing nucleotide triphosphate hydrolases"/>
    <property type="match status" value="1"/>
</dbReference>
<keyword evidence="1" id="KW-0812">Transmembrane</keyword>
<name>A0A7T4EFI7_9CORY</name>
<dbReference type="SUPFAM" id="SSF52540">
    <property type="entry name" value="P-loop containing nucleoside triphosphate hydrolases"/>
    <property type="match status" value="1"/>
</dbReference>
<dbReference type="Proteomes" id="UP000617681">
    <property type="component" value="Chromosome"/>
</dbReference>
<accession>A0A7T4EFI7</accession>
<feature type="domain" description="Dynamin N-terminal" evidence="2">
    <location>
        <begin position="57"/>
        <end position="202"/>
    </location>
</feature>
<dbReference type="PANTHER" id="PTHR42698:SF1">
    <property type="entry name" value="GTPASE ERA, MITOCHONDRIAL"/>
    <property type="match status" value="1"/>
</dbReference>
<dbReference type="GO" id="GO:0005829">
    <property type="term" value="C:cytosol"/>
    <property type="evidence" value="ECO:0007669"/>
    <property type="project" value="TreeGrafter"/>
</dbReference>
<organism evidence="3 5">
    <name type="scientific">Corynebacterium glucuronolyticum</name>
    <dbReference type="NCBI Taxonomy" id="39791"/>
    <lineage>
        <taxon>Bacteria</taxon>
        <taxon>Bacillati</taxon>
        <taxon>Actinomycetota</taxon>
        <taxon>Actinomycetes</taxon>
        <taxon>Mycobacteriales</taxon>
        <taxon>Corynebacteriaceae</taxon>
        <taxon>Corynebacterium</taxon>
    </lineage>
</organism>
<dbReference type="GO" id="GO:0043024">
    <property type="term" value="F:ribosomal small subunit binding"/>
    <property type="evidence" value="ECO:0007669"/>
    <property type="project" value="TreeGrafter"/>
</dbReference>
<evidence type="ECO:0000259" key="2">
    <source>
        <dbReference type="Pfam" id="PF00350"/>
    </source>
</evidence>
<dbReference type="Pfam" id="PF00350">
    <property type="entry name" value="Dynamin_N"/>
    <property type="match status" value="1"/>
</dbReference>
<evidence type="ECO:0000313" key="3">
    <source>
        <dbReference type="EMBL" id="QQB46451.1"/>
    </source>
</evidence>
<dbReference type="Proteomes" id="UP000596145">
    <property type="component" value="Chromosome"/>
</dbReference>